<dbReference type="Pfam" id="PF12773">
    <property type="entry name" value="DZR"/>
    <property type="match status" value="1"/>
</dbReference>
<evidence type="ECO:0000313" key="4">
    <source>
        <dbReference type="Proteomes" id="UP000019364"/>
    </source>
</evidence>
<name>W7YZ12_9BACL</name>
<keyword evidence="4" id="KW-1185">Reference proteome</keyword>
<evidence type="ECO:0000259" key="2">
    <source>
        <dbReference type="Pfam" id="PF12773"/>
    </source>
</evidence>
<feature type="coiled-coil region" evidence="1">
    <location>
        <begin position="66"/>
        <end position="96"/>
    </location>
</feature>
<dbReference type="Proteomes" id="UP000019364">
    <property type="component" value="Unassembled WGS sequence"/>
</dbReference>
<dbReference type="STRING" id="1236976.JCM16418_1641"/>
<organism evidence="3 4">
    <name type="scientific">Paenibacillus pini JCM 16418</name>
    <dbReference type="NCBI Taxonomy" id="1236976"/>
    <lineage>
        <taxon>Bacteria</taxon>
        <taxon>Bacillati</taxon>
        <taxon>Bacillota</taxon>
        <taxon>Bacilli</taxon>
        <taxon>Bacillales</taxon>
        <taxon>Paenibacillaceae</taxon>
        <taxon>Paenibacillus</taxon>
    </lineage>
</organism>
<dbReference type="OrthoDB" id="2066200at2"/>
<proteinExistence type="predicted"/>
<keyword evidence="1" id="KW-0175">Coiled coil</keyword>
<dbReference type="AlphaFoldDB" id="W7YZ12"/>
<feature type="domain" description="DZANK-type" evidence="2">
    <location>
        <begin position="98"/>
        <end position="154"/>
    </location>
</feature>
<accession>W7YZ12</accession>
<dbReference type="RefSeq" id="WP_052020113.1">
    <property type="nucleotide sequence ID" value="NZ_BAVZ01000004.1"/>
</dbReference>
<dbReference type="eggNOG" id="ENOG5033A9E">
    <property type="taxonomic scope" value="Bacteria"/>
</dbReference>
<evidence type="ECO:0000313" key="3">
    <source>
        <dbReference type="EMBL" id="GAF07614.1"/>
    </source>
</evidence>
<protein>
    <recommendedName>
        <fullName evidence="2">DZANK-type domain-containing protein</fullName>
    </recommendedName>
</protein>
<gene>
    <name evidence="3" type="ORF">JCM16418_1641</name>
</gene>
<dbReference type="InterPro" id="IPR025874">
    <property type="entry name" value="DZR"/>
</dbReference>
<evidence type="ECO:0000256" key="1">
    <source>
        <dbReference type="SAM" id="Coils"/>
    </source>
</evidence>
<sequence length="159" mass="17609">MSNFFDKLKQGVSDAGKKAHQTVESTTLKFQVSSKEKDIEKSFTEIGRLVHVSMSIPGTPLPEEEIQKHRKNILDIEKEIEDLQRKIQNLQNLKECGCGKMLPADATYCPFCGQQFQKVVVQPVADASSFQKTAHCSQCGHAVSPIDRFCGDCGHALNG</sequence>
<comment type="caution">
    <text evidence="3">The sequence shown here is derived from an EMBL/GenBank/DDBJ whole genome shotgun (WGS) entry which is preliminary data.</text>
</comment>
<reference evidence="3 4" key="1">
    <citation type="journal article" date="2014" name="Genome Announc.">
        <title>Draft Genome Sequence of Paenibacillus pini JCM 16418T, Isolated from the Rhizosphere of Pine Tree.</title>
        <authorList>
            <person name="Yuki M."/>
            <person name="Oshima K."/>
            <person name="Suda W."/>
            <person name="Oshida Y."/>
            <person name="Kitamura K."/>
            <person name="Iida Y."/>
            <person name="Hattori M."/>
            <person name="Ohkuma M."/>
        </authorList>
    </citation>
    <scope>NUCLEOTIDE SEQUENCE [LARGE SCALE GENOMIC DNA]</scope>
    <source>
        <strain evidence="3 4">JCM 16418</strain>
    </source>
</reference>
<dbReference type="EMBL" id="BAVZ01000004">
    <property type="protein sequence ID" value="GAF07614.1"/>
    <property type="molecule type" value="Genomic_DNA"/>
</dbReference>